<organism evidence="1 2">
    <name type="scientific">Dietzia aurantiaca</name>
    <dbReference type="NCBI Taxonomy" id="983873"/>
    <lineage>
        <taxon>Bacteria</taxon>
        <taxon>Bacillati</taxon>
        <taxon>Actinomycetota</taxon>
        <taxon>Actinomycetes</taxon>
        <taxon>Mycobacteriales</taxon>
        <taxon>Dietziaceae</taxon>
        <taxon>Dietzia</taxon>
    </lineage>
</organism>
<sequence>MWDGPTGTLTYSGLRVIELAQEPQGEIVGKLLADQGAEVIKVEPVGGSAGRHIGPWRDGHGGDPDHSLHFWTYNTGKRSVVLDAASESGRAARDRLIASADVVITSASPAQLAAEGIDLNELTEQHPELIALSVSPFGLTGPWADRVTSDLVSLATGGILMSCGYDDHEIPPIRPGGNQAFQIAASFGHSGLLLALIDRQKTGRGQLVDVSMHEAIAVSGELANPYWFYPRVLLQRQTCRHAQPSPTQPALFECADGVQVYFALILSDPRTWRTLVEWLATLGLDLDLGGEEYLSLAYRQEHFAHIQTIMESFFLMQDSATVYAEAQARGLPLGPVLAPEDLVEDPHLRAREFFVPVEVPGSGTVEFAGAPYRFSYGTGQPTSPPLLGADTDAVLAAAERTAEVGAR</sequence>
<dbReference type="Gene3D" id="3.40.50.10540">
    <property type="entry name" value="Crotonobetainyl-coa:carnitine coa-transferase, domain 1"/>
    <property type="match status" value="1"/>
</dbReference>
<dbReference type="InterPro" id="IPR044855">
    <property type="entry name" value="CoA-Trfase_III_dom3_sf"/>
</dbReference>
<dbReference type="InterPro" id="IPR050509">
    <property type="entry name" value="CoA-transferase_III"/>
</dbReference>
<evidence type="ECO:0000313" key="2">
    <source>
        <dbReference type="Proteomes" id="UP001595836"/>
    </source>
</evidence>
<accession>A0ABV9PMK4</accession>
<gene>
    <name evidence="1" type="ORF">ACFO7U_04955</name>
</gene>
<dbReference type="PANTHER" id="PTHR48228">
    <property type="entry name" value="SUCCINYL-COA--D-CITRAMALATE COA-TRANSFERASE"/>
    <property type="match status" value="1"/>
</dbReference>
<proteinExistence type="predicted"/>
<dbReference type="Proteomes" id="UP001595836">
    <property type="component" value="Unassembled WGS sequence"/>
</dbReference>
<dbReference type="Pfam" id="PF02515">
    <property type="entry name" value="CoA_transf_3"/>
    <property type="match status" value="1"/>
</dbReference>
<keyword evidence="2" id="KW-1185">Reference proteome</keyword>
<comment type="caution">
    <text evidence="1">The sequence shown here is derived from an EMBL/GenBank/DDBJ whole genome shotgun (WGS) entry which is preliminary data.</text>
</comment>
<name>A0ABV9PMK4_9ACTN</name>
<reference evidence="2" key="1">
    <citation type="journal article" date="2019" name="Int. J. Syst. Evol. Microbiol.">
        <title>The Global Catalogue of Microorganisms (GCM) 10K type strain sequencing project: providing services to taxonomists for standard genome sequencing and annotation.</title>
        <authorList>
            <consortium name="The Broad Institute Genomics Platform"/>
            <consortium name="The Broad Institute Genome Sequencing Center for Infectious Disease"/>
            <person name="Wu L."/>
            <person name="Ma J."/>
        </authorList>
    </citation>
    <scope>NUCLEOTIDE SEQUENCE [LARGE SCALE GENOMIC DNA]</scope>
    <source>
        <strain evidence="2">JCM 11882</strain>
    </source>
</reference>
<dbReference type="PANTHER" id="PTHR48228:SF7">
    <property type="entry name" value="FATTY ACYL-COA TRANSFERASE RV3272-RELATED"/>
    <property type="match status" value="1"/>
</dbReference>
<dbReference type="InterPro" id="IPR003673">
    <property type="entry name" value="CoA-Trfase_fam_III"/>
</dbReference>
<dbReference type="EMBL" id="JBHSHP010000012">
    <property type="protein sequence ID" value="MFC4754130.1"/>
    <property type="molecule type" value="Genomic_DNA"/>
</dbReference>
<dbReference type="GO" id="GO:0016740">
    <property type="term" value="F:transferase activity"/>
    <property type="evidence" value="ECO:0007669"/>
    <property type="project" value="UniProtKB-KW"/>
</dbReference>
<evidence type="ECO:0000313" key="1">
    <source>
        <dbReference type="EMBL" id="MFC4754130.1"/>
    </source>
</evidence>
<dbReference type="SUPFAM" id="SSF89796">
    <property type="entry name" value="CoA-transferase family III (CaiB/BaiF)"/>
    <property type="match status" value="1"/>
</dbReference>
<dbReference type="InterPro" id="IPR023606">
    <property type="entry name" value="CoA-Trfase_III_dom_1_sf"/>
</dbReference>
<dbReference type="RefSeq" id="WP_344987945.1">
    <property type="nucleotide sequence ID" value="NZ_BAABCD010000002.1"/>
</dbReference>
<keyword evidence="1" id="KW-0808">Transferase</keyword>
<protein>
    <submittedName>
        <fullName evidence="1">CaiB/BaiF CoA transferase family protein</fullName>
    </submittedName>
</protein>
<dbReference type="Gene3D" id="3.30.1540.10">
    <property type="entry name" value="formyl-coa transferase, domain 3"/>
    <property type="match status" value="1"/>
</dbReference>